<proteinExistence type="predicted"/>
<dbReference type="AlphaFoldDB" id="A0A7W9KR11"/>
<protein>
    <submittedName>
        <fullName evidence="1">Uncharacterized protein</fullName>
    </submittedName>
</protein>
<name>A0A7W9KR11_9PSEU</name>
<dbReference type="RefSeq" id="WP_184869509.1">
    <property type="nucleotide sequence ID" value="NZ_BAAAWY010000011.1"/>
</dbReference>
<gene>
    <name evidence="1" type="ORF">BJ998_008299</name>
</gene>
<dbReference type="EMBL" id="JACHIR010000002">
    <property type="protein sequence ID" value="MBB5897040.1"/>
    <property type="molecule type" value="Genomic_DNA"/>
</dbReference>
<comment type="caution">
    <text evidence="1">The sequence shown here is derived from an EMBL/GenBank/DDBJ whole genome shotgun (WGS) entry which is preliminary data.</text>
</comment>
<evidence type="ECO:0000313" key="1">
    <source>
        <dbReference type="EMBL" id="MBB5897040.1"/>
    </source>
</evidence>
<organism evidence="1 2">
    <name type="scientific">Kutzneria kofuensis</name>
    <dbReference type="NCBI Taxonomy" id="103725"/>
    <lineage>
        <taxon>Bacteria</taxon>
        <taxon>Bacillati</taxon>
        <taxon>Actinomycetota</taxon>
        <taxon>Actinomycetes</taxon>
        <taxon>Pseudonocardiales</taxon>
        <taxon>Pseudonocardiaceae</taxon>
        <taxon>Kutzneria</taxon>
    </lineage>
</organism>
<sequence>MNQWFLPDPNGINGAYIYPGGDVTWDFGWPDVTFAPAILAVAMPPSIVTAGGDVTTVSNGFYQDGNGGKHYTTRLTSRNGCGYRLLISQLR</sequence>
<keyword evidence="2" id="KW-1185">Reference proteome</keyword>
<evidence type="ECO:0000313" key="2">
    <source>
        <dbReference type="Proteomes" id="UP000585638"/>
    </source>
</evidence>
<accession>A0A7W9KR11</accession>
<reference evidence="1 2" key="1">
    <citation type="submission" date="2020-08" db="EMBL/GenBank/DDBJ databases">
        <title>Sequencing the genomes of 1000 actinobacteria strains.</title>
        <authorList>
            <person name="Klenk H.-P."/>
        </authorList>
    </citation>
    <scope>NUCLEOTIDE SEQUENCE [LARGE SCALE GENOMIC DNA]</scope>
    <source>
        <strain evidence="1 2">DSM 43851</strain>
    </source>
</reference>
<dbReference type="Proteomes" id="UP000585638">
    <property type="component" value="Unassembled WGS sequence"/>
</dbReference>